<dbReference type="GO" id="GO:0009507">
    <property type="term" value="C:chloroplast"/>
    <property type="evidence" value="ECO:0007669"/>
    <property type="project" value="TreeGrafter"/>
</dbReference>
<protein>
    <submittedName>
        <fullName evidence="1">Uncharacterized protein</fullName>
    </submittedName>
</protein>
<dbReference type="Proteomes" id="UP000886595">
    <property type="component" value="Unassembled WGS sequence"/>
</dbReference>
<gene>
    <name evidence="1" type="ORF">Bca52824_087987</name>
</gene>
<accession>A0A8X7P986</accession>
<evidence type="ECO:0000313" key="2">
    <source>
        <dbReference type="Proteomes" id="UP000886595"/>
    </source>
</evidence>
<proteinExistence type="predicted"/>
<dbReference type="CDD" id="cd04301">
    <property type="entry name" value="NAT_SF"/>
    <property type="match status" value="1"/>
</dbReference>
<dbReference type="SUPFAM" id="SSF55729">
    <property type="entry name" value="Acyl-CoA N-acyltransferases (Nat)"/>
    <property type="match status" value="1"/>
</dbReference>
<dbReference type="PANTHER" id="PTHR47876">
    <property type="entry name" value="OS08G0260000 PROTEIN"/>
    <property type="match status" value="1"/>
</dbReference>
<dbReference type="InterPro" id="IPR016181">
    <property type="entry name" value="Acyl_CoA_acyltransferase"/>
</dbReference>
<dbReference type="PANTHER" id="PTHR47876:SF2">
    <property type="entry name" value="GCN5-RELATED N-ACETYLTRANSFERASE 7, CHLOROPLASTIC"/>
    <property type="match status" value="1"/>
</dbReference>
<dbReference type="AlphaFoldDB" id="A0A8X7P986"/>
<sequence length="303" mass="33715">MASVLSIRMGWLETKRLSLVAGPRRDGCYRQVSDRNIETAWEEELCASACLRVGTFNELNPSSYDIKSVILSVQREFEALKDRVSGKEAGVFYACILLPLLSQLSTLASEDLTSACKFSDGIEDRVVVGALILNQCRWLPDEISGTKPEVFLAYLSNICVAKELHRNGVGYKLNDKSKLVAREWGITDMYVHVTVHEKLVRAKSAEPAWQIPQQTTTAPPLPSYYLLIHVQINGLRRHQDAKVVGTRVRGGAVRVLANQMHHPSSGESKGQKEVIMVDLEAKRLAIKQMEEIKGKRGNSKGAK</sequence>
<reference evidence="1 2" key="1">
    <citation type="submission" date="2020-02" db="EMBL/GenBank/DDBJ databases">
        <authorList>
            <person name="Ma Q."/>
            <person name="Huang Y."/>
            <person name="Song X."/>
            <person name="Pei D."/>
        </authorList>
    </citation>
    <scope>NUCLEOTIDE SEQUENCE [LARGE SCALE GENOMIC DNA]</scope>
    <source>
        <strain evidence="1">Sxm20200214</strain>
        <tissue evidence="1">Leaf</tissue>
    </source>
</reference>
<dbReference type="EMBL" id="JAAMPC010000017">
    <property type="protein sequence ID" value="KAG2248359.1"/>
    <property type="molecule type" value="Genomic_DNA"/>
</dbReference>
<comment type="caution">
    <text evidence="1">The sequence shown here is derived from an EMBL/GenBank/DDBJ whole genome shotgun (WGS) entry which is preliminary data.</text>
</comment>
<dbReference type="Gene3D" id="3.40.630.30">
    <property type="match status" value="1"/>
</dbReference>
<name>A0A8X7P986_BRACI</name>
<evidence type="ECO:0000313" key="1">
    <source>
        <dbReference type="EMBL" id="KAG2248359.1"/>
    </source>
</evidence>
<dbReference type="OrthoDB" id="41532at2759"/>
<organism evidence="1 2">
    <name type="scientific">Brassica carinata</name>
    <name type="common">Ethiopian mustard</name>
    <name type="synonym">Abyssinian cabbage</name>
    <dbReference type="NCBI Taxonomy" id="52824"/>
    <lineage>
        <taxon>Eukaryota</taxon>
        <taxon>Viridiplantae</taxon>
        <taxon>Streptophyta</taxon>
        <taxon>Embryophyta</taxon>
        <taxon>Tracheophyta</taxon>
        <taxon>Spermatophyta</taxon>
        <taxon>Magnoliopsida</taxon>
        <taxon>eudicotyledons</taxon>
        <taxon>Gunneridae</taxon>
        <taxon>Pentapetalae</taxon>
        <taxon>rosids</taxon>
        <taxon>malvids</taxon>
        <taxon>Brassicales</taxon>
        <taxon>Brassicaceae</taxon>
        <taxon>Brassiceae</taxon>
        <taxon>Brassica</taxon>
    </lineage>
</organism>
<keyword evidence="2" id="KW-1185">Reference proteome</keyword>